<keyword evidence="2" id="KW-1185">Reference proteome</keyword>
<organism evidence="1 2">
    <name type="scientific">Hymenobacter aranciens</name>
    <dbReference type="NCBI Taxonomy" id="3063996"/>
    <lineage>
        <taxon>Bacteria</taxon>
        <taxon>Pseudomonadati</taxon>
        <taxon>Bacteroidota</taxon>
        <taxon>Cytophagia</taxon>
        <taxon>Cytophagales</taxon>
        <taxon>Hymenobacteraceae</taxon>
        <taxon>Hymenobacter</taxon>
    </lineage>
</organism>
<evidence type="ECO:0000313" key="2">
    <source>
        <dbReference type="Proteomes" id="UP001176429"/>
    </source>
</evidence>
<dbReference type="EMBL" id="JAUQSY010000003">
    <property type="protein sequence ID" value="MDO7874263.1"/>
    <property type="molecule type" value="Genomic_DNA"/>
</dbReference>
<comment type="caution">
    <text evidence="1">The sequence shown here is derived from an EMBL/GenBank/DDBJ whole genome shotgun (WGS) entry which is preliminary data.</text>
</comment>
<name>A0ABT9B7T9_9BACT</name>
<sequence>MNNQTTKDLNWTPYSITLEEAQQRVTNWIEPGPVTVDPTNMRAFVVHREDFVELLNQHDTAFIRMYIGIKPKEGSDETEACLSLVSAARQSEIVPDGDPEIIVDLIGEVDVMGEVFNYEIYDFSHPCPPMCDISSPLFIGEADERCA</sequence>
<protein>
    <submittedName>
        <fullName evidence="1">Uncharacterized protein</fullName>
    </submittedName>
</protein>
<proteinExistence type="predicted"/>
<accession>A0ABT9B7T9</accession>
<dbReference type="Proteomes" id="UP001176429">
    <property type="component" value="Unassembled WGS sequence"/>
</dbReference>
<gene>
    <name evidence="1" type="ORF">Q5H93_05925</name>
</gene>
<reference evidence="1" key="1">
    <citation type="submission" date="2023-07" db="EMBL/GenBank/DDBJ databases">
        <authorList>
            <person name="Kim M.K."/>
        </authorList>
    </citation>
    <scope>NUCLEOTIDE SEQUENCE</scope>
    <source>
        <strain evidence="1">ASUV-10-1</strain>
    </source>
</reference>
<dbReference type="RefSeq" id="WP_305005576.1">
    <property type="nucleotide sequence ID" value="NZ_JAUQSY010000003.1"/>
</dbReference>
<evidence type="ECO:0000313" key="1">
    <source>
        <dbReference type="EMBL" id="MDO7874263.1"/>
    </source>
</evidence>